<evidence type="ECO:0000256" key="5">
    <source>
        <dbReference type="PROSITE-ProRule" id="PRU01248"/>
    </source>
</evidence>
<dbReference type="AlphaFoldDB" id="A0A1D8IT90"/>
<dbReference type="InterPro" id="IPR013762">
    <property type="entry name" value="Integrase-like_cat_sf"/>
</dbReference>
<dbReference type="Gene3D" id="1.10.150.130">
    <property type="match status" value="1"/>
</dbReference>
<dbReference type="InterPro" id="IPR011010">
    <property type="entry name" value="DNA_brk_join_enz"/>
</dbReference>
<dbReference type="PANTHER" id="PTHR30349">
    <property type="entry name" value="PHAGE INTEGRASE-RELATED"/>
    <property type="match status" value="1"/>
</dbReference>
<dbReference type="KEGG" id="aprs:BI364_13720"/>
<dbReference type="PROSITE" id="PS51900">
    <property type="entry name" value="CB"/>
    <property type="match status" value="1"/>
</dbReference>
<dbReference type="Gene3D" id="1.10.443.10">
    <property type="entry name" value="Intergrase catalytic core"/>
    <property type="match status" value="1"/>
</dbReference>
<proteinExistence type="inferred from homology"/>
<dbReference type="EMBL" id="CP017415">
    <property type="protein sequence ID" value="AOU99740.1"/>
    <property type="molecule type" value="Genomic_DNA"/>
</dbReference>
<dbReference type="GO" id="GO:0003677">
    <property type="term" value="F:DNA binding"/>
    <property type="evidence" value="ECO:0007669"/>
    <property type="project" value="UniProtKB-UniRule"/>
</dbReference>
<feature type="domain" description="Tyr recombinase" evidence="6">
    <location>
        <begin position="150"/>
        <end position="318"/>
    </location>
</feature>
<feature type="domain" description="Core-binding (CB)" evidence="7">
    <location>
        <begin position="55"/>
        <end position="130"/>
    </location>
</feature>
<evidence type="ECO:0000259" key="6">
    <source>
        <dbReference type="PROSITE" id="PS51898"/>
    </source>
</evidence>
<comment type="similarity">
    <text evidence="1">Belongs to the 'phage' integrase family.</text>
</comment>
<evidence type="ECO:0000313" key="9">
    <source>
        <dbReference type="Proteomes" id="UP000095401"/>
    </source>
</evidence>
<reference evidence="9" key="1">
    <citation type="submission" date="2016-09" db="EMBL/GenBank/DDBJ databases">
        <title>Acidihalobacter prosperus F5.</title>
        <authorList>
            <person name="Khaleque H.N."/>
            <person name="Ramsay J.P."/>
            <person name="Kaksonen A.H."/>
            <person name="Boxall N.J."/>
            <person name="Watkin E.L.J."/>
        </authorList>
    </citation>
    <scope>NUCLEOTIDE SEQUENCE [LARGE SCALE GENOMIC DNA]</scope>
    <source>
        <strain evidence="9">F5</strain>
    </source>
</reference>
<accession>A0A1D8IT90</accession>
<dbReference type="PROSITE" id="PS51898">
    <property type="entry name" value="TYR_RECOMBINASE"/>
    <property type="match status" value="1"/>
</dbReference>
<dbReference type="Proteomes" id="UP000095401">
    <property type="component" value="Chromosome"/>
</dbReference>
<keyword evidence="4" id="KW-0233">DNA recombination</keyword>
<sequence length="322" mass="35966">MRPRKTDRHLPACMYLKHGAYWLVKRGKWTALGKAYGSALTEYARLTKPSTGGMPNLIERALPFILKDKSASTRKQYEQAARVLADALQEFNADQVTQADIADIKRAYADRPNMGNRILSVLRLIFHHAVEWGEIPNNPAIGMRRYVEAKRDRYLSDQEYAAIWAAGSDSLRAIMDVAYLTGQRIMDVLRLRLSDITDGGIEIRQGKPGQRMLVEMTPGLRDAIEAAKTLIRPARAMTLFCTMRGARPYAYRTVRDMYASASEKAGVANTTLHDLRAKALTDIDREGGDAQALGGHSSAAMTKRYLRVLKTVKATPPTAIKR</sequence>
<dbReference type="InterPro" id="IPR002104">
    <property type="entry name" value="Integrase_catalytic"/>
</dbReference>
<keyword evidence="3 5" id="KW-0238">DNA-binding</keyword>
<evidence type="ECO:0000256" key="2">
    <source>
        <dbReference type="ARBA" id="ARBA00022908"/>
    </source>
</evidence>
<evidence type="ECO:0000256" key="4">
    <source>
        <dbReference type="ARBA" id="ARBA00023172"/>
    </source>
</evidence>
<dbReference type="InterPro" id="IPR044068">
    <property type="entry name" value="CB"/>
</dbReference>
<keyword evidence="2" id="KW-0229">DNA integration</keyword>
<organism evidence="8 9">
    <name type="scientific">Acidihalobacter yilgarnensis</name>
    <dbReference type="NCBI Taxonomy" id="2819280"/>
    <lineage>
        <taxon>Bacteria</taxon>
        <taxon>Pseudomonadati</taxon>
        <taxon>Pseudomonadota</taxon>
        <taxon>Gammaproteobacteria</taxon>
        <taxon>Chromatiales</taxon>
        <taxon>Ectothiorhodospiraceae</taxon>
        <taxon>Acidihalobacter</taxon>
    </lineage>
</organism>
<evidence type="ECO:0000256" key="3">
    <source>
        <dbReference type="ARBA" id="ARBA00023125"/>
    </source>
</evidence>
<dbReference type="PANTHER" id="PTHR30349:SF41">
    <property type="entry name" value="INTEGRASE_RECOMBINASE PROTEIN MJ0367-RELATED"/>
    <property type="match status" value="1"/>
</dbReference>
<dbReference type="Pfam" id="PF00589">
    <property type="entry name" value="Phage_integrase"/>
    <property type="match status" value="1"/>
</dbReference>
<evidence type="ECO:0000313" key="8">
    <source>
        <dbReference type="EMBL" id="AOU99740.1"/>
    </source>
</evidence>
<dbReference type="SUPFAM" id="SSF56349">
    <property type="entry name" value="DNA breaking-rejoining enzymes"/>
    <property type="match status" value="1"/>
</dbReference>
<dbReference type="GO" id="GO:0015074">
    <property type="term" value="P:DNA integration"/>
    <property type="evidence" value="ECO:0007669"/>
    <property type="project" value="UniProtKB-KW"/>
</dbReference>
<evidence type="ECO:0000259" key="7">
    <source>
        <dbReference type="PROSITE" id="PS51900"/>
    </source>
</evidence>
<dbReference type="GO" id="GO:0006310">
    <property type="term" value="P:DNA recombination"/>
    <property type="evidence" value="ECO:0007669"/>
    <property type="project" value="UniProtKB-KW"/>
</dbReference>
<protein>
    <submittedName>
        <fullName evidence="8">Integrase</fullName>
    </submittedName>
</protein>
<dbReference type="InterPro" id="IPR010998">
    <property type="entry name" value="Integrase_recombinase_N"/>
</dbReference>
<name>A0A1D8IT90_9GAMM</name>
<gene>
    <name evidence="8" type="ORF">BI364_13720</name>
</gene>
<dbReference type="InterPro" id="IPR050090">
    <property type="entry name" value="Tyrosine_recombinase_XerCD"/>
</dbReference>
<evidence type="ECO:0000256" key="1">
    <source>
        <dbReference type="ARBA" id="ARBA00008857"/>
    </source>
</evidence>
<keyword evidence="9" id="KW-1185">Reference proteome</keyword>